<organism evidence="3 4">
    <name type="scientific">Dictyostelium firmibasis</name>
    <dbReference type="NCBI Taxonomy" id="79012"/>
    <lineage>
        <taxon>Eukaryota</taxon>
        <taxon>Amoebozoa</taxon>
        <taxon>Evosea</taxon>
        <taxon>Eumycetozoa</taxon>
        <taxon>Dictyostelia</taxon>
        <taxon>Dictyosteliales</taxon>
        <taxon>Dictyosteliaceae</taxon>
        <taxon>Dictyostelium</taxon>
    </lineage>
</organism>
<name>A0AAN7TP36_9MYCE</name>
<dbReference type="InterPro" id="IPR000871">
    <property type="entry name" value="Beta-lactam_class-A"/>
</dbReference>
<gene>
    <name evidence="3" type="ORF">RB653_007723</name>
</gene>
<dbReference type="PANTHER" id="PTHR35333:SF3">
    <property type="entry name" value="BETA-LACTAMASE-TYPE TRANSPEPTIDASE FOLD CONTAINING PROTEIN"/>
    <property type="match status" value="1"/>
</dbReference>
<dbReference type="Gene3D" id="3.40.710.10">
    <property type="entry name" value="DD-peptidase/beta-lactamase superfamily"/>
    <property type="match status" value="1"/>
</dbReference>
<accession>A0AAN7TP36</accession>
<dbReference type="AlphaFoldDB" id="A0AAN7TP36"/>
<protein>
    <recommendedName>
        <fullName evidence="2">Beta-lactamase class A catalytic domain-containing protein</fullName>
    </recommendedName>
</protein>
<comment type="caution">
    <text evidence="3">The sequence shown here is derived from an EMBL/GenBank/DDBJ whole genome shotgun (WGS) entry which is preliminary data.</text>
</comment>
<feature type="signal peptide" evidence="1">
    <location>
        <begin position="1"/>
        <end position="19"/>
    </location>
</feature>
<dbReference type="Proteomes" id="UP001344447">
    <property type="component" value="Unassembled WGS sequence"/>
</dbReference>
<sequence length="333" mass="36248">MKFFNIVIVLLCIVKLVIGENNLFSSSSSSLPNECGNPNYKQLENYINGLVGSYGYCNGTEWGVTDFKSFTILSENSQNSQQTASTIKLWVLLSVFKDIEAGLYTLDKQIECSTGLITVEQCIALMIGVSDNCATYSLTSLTKIESVNSLFNELGMNDSQFVEWCFSTCLGYSDPCPNLSGGSGNNVLSSHDVVHGLTLLHEGSILNSTMTEMAYKYLLTAHGWQPMIGYYVPAPVAHKSGWLPADEGFYPFTENDEAIVFSECGDYGASIMITRDWSNPQEDTIALELGGLIGKYIYCTMVPFGNTNDGALCSYILSLPIPTPACSSSSSSL</sequence>
<keyword evidence="1" id="KW-0732">Signal</keyword>
<feature type="domain" description="Beta-lactamase class A catalytic" evidence="2">
    <location>
        <begin position="64"/>
        <end position="272"/>
    </location>
</feature>
<dbReference type="PANTHER" id="PTHR35333">
    <property type="entry name" value="BETA-LACTAMASE"/>
    <property type="match status" value="1"/>
</dbReference>
<evidence type="ECO:0000313" key="4">
    <source>
        <dbReference type="Proteomes" id="UP001344447"/>
    </source>
</evidence>
<evidence type="ECO:0000256" key="1">
    <source>
        <dbReference type="SAM" id="SignalP"/>
    </source>
</evidence>
<dbReference type="GO" id="GO:0008800">
    <property type="term" value="F:beta-lactamase activity"/>
    <property type="evidence" value="ECO:0007669"/>
    <property type="project" value="InterPro"/>
</dbReference>
<dbReference type="EMBL" id="JAVFKY010000005">
    <property type="protein sequence ID" value="KAK5576579.1"/>
    <property type="molecule type" value="Genomic_DNA"/>
</dbReference>
<dbReference type="InterPro" id="IPR045155">
    <property type="entry name" value="Beta-lactam_cat"/>
</dbReference>
<proteinExistence type="predicted"/>
<dbReference type="InterPro" id="IPR012338">
    <property type="entry name" value="Beta-lactam/transpept-like"/>
</dbReference>
<evidence type="ECO:0000259" key="2">
    <source>
        <dbReference type="Pfam" id="PF13354"/>
    </source>
</evidence>
<dbReference type="GO" id="GO:0046677">
    <property type="term" value="P:response to antibiotic"/>
    <property type="evidence" value="ECO:0007669"/>
    <property type="project" value="InterPro"/>
</dbReference>
<feature type="chain" id="PRO_5042887885" description="Beta-lactamase class A catalytic domain-containing protein" evidence="1">
    <location>
        <begin position="20"/>
        <end position="333"/>
    </location>
</feature>
<dbReference type="Pfam" id="PF13354">
    <property type="entry name" value="Beta-lactamase2"/>
    <property type="match status" value="1"/>
</dbReference>
<keyword evidence="4" id="KW-1185">Reference proteome</keyword>
<dbReference type="SUPFAM" id="SSF56601">
    <property type="entry name" value="beta-lactamase/transpeptidase-like"/>
    <property type="match status" value="1"/>
</dbReference>
<dbReference type="GO" id="GO:0030655">
    <property type="term" value="P:beta-lactam antibiotic catabolic process"/>
    <property type="evidence" value="ECO:0007669"/>
    <property type="project" value="InterPro"/>
</dbReference>
<reference evidence="3 4" key="1">
    <citation type="submission" date="2023-11" db="EMBL/GenBank/DDBJ databases">
        <title>Dfirmibasis_genome.</title>
        <authorList>
            <person name="Edelbroek B."/>
            <person name="Kjellin J."/>
            <person name="Jerlstrom-Hultqvist J."/>
            <person name="Soderbom F."/>
        </authorList>
    </citation>
    <scope>NUCLEOTIDE SEQUENCE [LARGE SCALE GENOMIC DNA]</scope>
    <source>
        <strain evidence="3 4">TNS-C-14</strain>
    </source>
</reference>
<evidence type="ECO:0000313" key="3">
    <source>
        <dbReference type="EMBL" id="KAK5576579.1"/>
    </source>
</evidence>